<name>A0A1G1YUF1_9BACT</name>
<comment type="caution">
    <text evidence="3">The sequence shown here is derived from an EMBL/GenBank/DDBJ whole genome shotgun (WGS) entry which is preliminary data.</text>
</comment>
<dbReference type="SUPFAM" id="SSF52833">
    <property type="entry name" value="Thioredoxin-like"/>
    <property type="match status" value="1"/>
</dbReference>
<dbReference type="Pfam" id="PF00085">
    <property type="entry name" value="Thioredoxin"/>
    <property type="match status" value="1"/>
</dbReference>
<reference evidence="3 4" key="1">
    <citation type="journal article" date="2016" name="Nat. Commun.">
        <title>Thousands of microbial genomes shed light on interconnected biogeochemical processes in an aquifer system.</title>
        <authorList>
            <person name="Anantharaman K."/>
            <person name="Brown C.T."/>
            <person name="Hug L.A."/>
            <person name="Sharon I."/>
            <person name="Castelle C.J."/>
            <person name="Probst A.J."/>
            <person name="Thomas B.C."/>
            <person name="Singh A."/>
            <person name="Wilkins M.J."/>
            <person name="Karaoz U."/>
            <person name="Brodie E.L."/>
            <person name="Williams K.H."/>
            <person name="Hubbard S.S."/>
            <person name="Banfield J.F."/>
        </authorList>
    </citation>
    <scope>NUCLEOTIDE SEQUENCE [LARGE SCALE GENOMIC DNA]</scope>
</reference>
<evidence type="ECO:0000259" key="2">
    <source>
        <dbReference type="Pfam" id="PF00085"/>
    </source>
</evidence>
<dbReference type="InterPro" id="IPR036249">
    <property type="entry name" value="Thioredoxin-like_sf"/>
</dbReference>
<dbReference type="PANTHER" id="PTHR34573">
    <property type="entry name" value="VKC DOMAIN-CONTAINING PROTEIN"/>
    <property type="match status" value="1"/>
</dbReference>
<evidence type="ECO:0000313" key="3">
    <source>
        <dbReference type="EMBL" id="OGY55998.1"/>
    </source>
</evidence>
<organism evidence="3 4">
    <name type="scientific">Candidatus Buchananbacteria bacterium RIFCSPLOWO2_01_FULL_40_23b</name>
    <dbReference type="NCBI Taxonomy" id="1797544"/>
    <lineage>
        <taxon>Bacteria</taxon>
        <taxon>Candidatus Buchananiibacteriota</taxon>
    </lineage>
</organism>
<keyword evidence="1" id="KW-1133">Transmembrane helix</keyword>
<feature type="domain" description="Thioredoxin" evidence="2">
    <location>
        <begin position="81"/>
        <end position="141"/>
    </location>
</feature>
<evidence type="ECO:0000313" key="4">
    <source>
        <dbReference type="Proteomes" id="UP000178122"/>
    </source>
</evidence>
<dbReference type="Gene3D" id="3.40.30.10">
    <property type="entry name" value="Glutaredoxin"/>
    <property type="match status" value="1"/>
</dbReference>
<sequence length="160" mass="18063">MIVVKNDVISQKAKIKMQNYKSLFDRLRVTPSLPNRSKFKIVIIIVIVILVGFLVWQWVFSQPKSDNDSDLAGFAQCLTEKGLVMYGADWCSHCQREKSRFGEAFQFINYVECPQNPQKCLAAGIQGYPTWALDDGEKLVGEQGLEKLAQLSGCELTINN</sequence>
<accession>A0A1G1YUF1</accession>
<keyword evidence="1" id="KW-0472">Membrane</keyword>
<gene>
    <name evidence="3" type="ORF">A2912_03405</name>
</gene>
<evidence type="ECO:0000256" key="1">
    <source>
        <dbReference type="SAM" id="Phobius"/>
    </source>
</evidence>
<dbReference type="InterPro" id="IPR013766">
    <property type="entry name" value="Thioredoxin_domain"/>
</dbReference>
<protein>
    <recommendedName>
        <fullName evidence="2">Thioredoxin domain-containing protein</fullName>
    </recommendedName>
</protein>
<feature type="transmembrane region" description="Helical" evidence="1">
    <location>
        <begin position="41"/>
        <end position="60"/>
    </location>
</feature>
<dbReference type="Proteomes" id="UP000178122">
    <property type="component" value="Unassembled WGS sequence"/>
</dbReference>
<dbReference type="EMBL" id="MHIN01000003">
    <property type="protein sequence ID" value="OGY55998.1"/>
    <property type="molecule type" value="Genomic_DNA"/>
</dbReference>
<dbReference type="PANTHER" id="PTHR34573:SF1">
    <property type="entry name" value="VITAMIN K EPOXIDE REDUCTASE DOMAIN-CONTAINING PROTEIN"/>
    <property type="match status" value="1"/>
</dbReference>
<keyword evidence="1" id="KW-0812">Transmembrane</keyword>
<dbReference type="AlphaFoldDB" id="A0A1G1YUF1"/>
<proteinExistence type="predicted"/>